<protein>
    <recommendedName>
        <fullName evidence="4">DUF4760 domain-containing protein</fullName>
    </recommendedName>
</protein>
<keyword evidence="1" id="KW-1133">Transmembrane helix</keyword>
<sequence>MLNLETWEFLSYVVTVVGLPLAIFVFLWEQRRERLAEEEELHQRLSNAYTDFLKLLLDNADLHLLRQRAEPPVLSEEQEERRFLLFGILISIFEQAYVMVHEARMSHQRQRLWQNWADYMEEWCARADFRAALPELLRGEDPEFADYLRRMAASAQTKQP</sequence>
<keyword evidence="1" id="KW-0812">Transmembrane</keyword>
<proteinExistence type="predicted"/>
<dbReference type="AlphaFoldDB" id="A0A4R3JR33"/>
<keyword evidence="1" id="KW-0472">Membrane</keyword>
<dbReference type="Proteomes" id="UP000295135">
    <property type="component" value="Unassembled WGS sequence"/>
</dbReference>
<dbReference type="EMBL" id="SLZY01000020">
    <property type="protein sequence ID" value="TCS69469.1"/>
    <property type="molecule type" value="Genomic_DNA"/>
</dbReference>
<accession>A0A4R3JR33</accession>
<organism evidence="2 3">
    <name type="scientific">Sulfuritortus calidifontis</name>
    <dbReference type="NCBI Taxonomy" id="1914471"/>
    <lineage>
        <taxon>Bacteria</taxon>
        <taxon>Pseudomonadati</taxon>
        <taxon>Pseudomonadota</taxon>
        <taxon>Betaproteobacteria</taxon>
        <taxon>Nitrosomonadales</taxon>
        <taxon>Thiobacillaceae</taxon>
        <taxon>Sulfuritortus</taxon>
    </lineage>
</organism>
<name>A0A4R3JR33_9PROT</name>
<feature type="transmembrane region" description="Helical" evidence="1">
    <location>
        <begin position="9"/>
        <end position="28"/>
    </location>
</feature>
<keyword evidence="3" id="KW-1185">Reference proteome</keyword>
<reference evidence="2 3" key="1">
    <citation type="submission" date="2019-03" db="EMBL/GenBank/DDBJ databases">
        <title>Genomic Encyclopedia of Type Strains, Phase IV (KMG-IV): sequencing the most valuable type-strain genomes for metagenomic binning, comparative biology and taxonomic classification.</title>
        <authorList>
            <person name="Goeker M."/>
        </authorList>
    </citation>
    <scope>NUCLEOTIDE SEQUENCE [LARGE SCALE GENOMIC DNA]</scope>
    <source>
        <strain evidence="2 3">DSM 103923</strain>
    </source>
</reference>
<evidence type="ECO:0000313" key="2">
    <source>
        <dbReference type="EMBL" id="TCS69469.1"/>
    </source>
</evidence>
<gene>
    <name evidence="2" type="ORF">EDC61_12030</name>
</gene>
<dbReference type="OrthoDB" id="8560762at2"/>
<evidence type="ECO:0000256" key="1">
    <source>
        <dbReference type="SAM" id="Phobius"/>
    </source>
</evidence>
<evidence type="ECO:0008006" key="4">
    <source>
        <dbReference type="Google" id="ProtNLM"/>
    </source>
</evidence>
<comment type="caution">
    <text evidence="2">The sequence shown here is derived from an EMBL/GenBank/DDBJ whole genome shotgun (WGS) entry which is preliminary data.</text>
</comment>
<dbReference type="RefSeq" id="WP_126458195.1">
    <property type="nucleotide sequence ID" value="NZ_AP018721.1"/>
</dbReference>
<evidence type="ECO:0000313" key="3">
    <source>
        <dbReference type="Proteomes" id="UP000295135"/>
    </source>
</evidence>